<keyword evidence="1" id="KW-0732">Signal</keyword>
<organism evidence="2 3">
    <name type="scientific">Ventosimonas gracilis</name>
    <dbReference type="NCBI Taxonomy" id="1680762"/>
    <lineage>
        <taxon>Bacteria</taxon>
        <taxon>Pseudomonadati</taxon>
        <taxon>Pseudomonadota</taxon>
        <taxon>Gammaproteobacteria</taxon>
        <taxon>Pseudomonadales</taxon>
        <taxon>Ventosimonadaceae</taxon>
        <taxon>Ventosimonas</taxon>
    </lineage>
</organism>
<dbReference type="Gene3D" id="3.40.50.10610">
    <property type="entry name" value="ABC-type transport auxiliary lipoprotein component"/>
    <property type="match status" value="1"/>
</dbReference>
<protein>
    <recommendedName>
        <fullName evidence="4">Lipoprotein</fullName>
    </recommendedName>
</protein>
<gene>
    <name evidence="2" type="ORF">AXE65_04445</name>
</gene>
<keyword evidence="3" id="KW-1185">Reference proteome</keyword>
<feature type="signal peptide" evidence="1">
    <location>
        <begin position="1"/>
        <end position="26"/>
    </location>
</feature>
<evidence type="ECO:0000256" key="1">
    <source>
        <dbReference type="SAM" id="SignalP"/>
    </source>
</evidence>
<dbReference type="EMBL" id="LSZO01000175">
    <property type="protein sequence ID" value="KXU36896.1"/>
    <property type="molecule type" value="Genomic_DNA"/>
</dbReference>
<dbReference type="OrthoDB" id="1014694at2"/>
<dbReference type="Pfam" id="PF05643">
    <property type="entry name" value="GNA1162-like"/>
    <property type="match status" value="1"/>
</dbReference>
<dbReference type="AlphaFoldDB" id="A0A139SQP1"/>
<evidence type="ECO:0000313" key="3">
    <source>
        <dbReference type="Proteomes" id="UP000072660"/>
    </source>
</evidence>
<evidence type="ECO:0000313" key="2">
    <source>
        <dbReference type="EMBL" id="KXU36896.1"/>
    </source>
</evidence>
<name>A0A139SQP1_9GAMM</name>
<reference evidence="2 3" key="1">
    <citation type="submission" date="2016-02" db="EMBL/GenBank/DDBJ databases">
        <authorList>
            <person name="Wen L."/>
            <person name="He K."/>
            <person name="Yang H."/>
        </authorList>
    </citation>
    <scope>NUCLEOTIDE SEQUENCE [LARGE SCALE GENOMIC DNA]</scope>
    <source>
        <strain evidence="2 3">CV58</strain>
    </source>
</reference>
<accession>A0A139SQP1</accession>
<dbReference type="InterPro" id="IPR008517">
    <property type="entry name" value="GNA1162-like"/>
</dbReference>
<sequence>MKGLLSCAKTTLLLCFIALLSACANAPIPPDHSALINHRPDSLLVLPPLNSTVEENAVPAILASSTAPLSEMGYYVIPVTNMMETFAQNGLLTAADIHAVPPAKLREIFGADAALYMEVDKYGTRYIVIDSVTEISVAAKLVDLRSGAGTLWKNRVDLAVSTGGSNQGLLGALVSAVVNQIANTVRDNGYPLSKQAMSVLFQTSRNALIPGQKLEDRRE</sequence>
<proteinExistence type="predicted"/>
<dbReference type="RefSeq" id="WP_068391366.1">
    <property type="nucleotide sequence ID" value="NZ_LSZO01000175.1"/>
</dbReference>
<dbReference type="PROSITE" id="PS51257">
    <property type="entry name" value="PROKAR_LIPOPROTEIN"/>
    <property type="match status" value="1"/>
</dbReference>
<evidence type="ECO:0008006" key="4">
    <source>
        <dbReference type="Google" id="ProtNLM"/>
    </source>
</evidence>
<dbReference type="Proteomes" id="UP000072660">
    <property type="component" value="Unassembled WGS sequence"/>
</dbReference>
<comment type="caution">
    <text evidence="2">The sequence shown here is derived from an EMBL/GenBank/DDBJ whole genome shotgun (WGS) entry which is preliminary data.</text>
</comment>
<feature type="chain" id="PRO_5007299386" description="Lipoprotein" evidence="1">
    <location>
        <begin position="27"/>
        <end position="219"/>
    </location>
</feature>